<dbReference type="RefSeq" id="XP_075095117.1">
    <property type="nucleotide sequence ID" value="XM_075239016.1"/>
</dbReference>
<name>A0AC58TD34_TOBAC</name>
<reference evidence="2" key="2">
    <citation type="submission" date="2025-08" db="UniProtKB">
        <authorList>
            <consortium name="RefSeq"/>
        </authorList>
    </citation>
    <scope>IDENTIFICATION</scope>
    <source>
        <tissue evidence="2">Leaf</tissue>
    </source>
</reference>
<dbReference type="Proteomes" id="UP000790787">
    <property type="component" value="Chromosome 19"/>
</dbReference>
<keyword evidence="1" id="KW-1185">Reference proteome</keyword>
<protein>
    <submittedName>
        <fullName evidence="2">Uncharacterized protein LOC142173429</fullName>
    </submittedName>
</protein>
<gene>
    <name evidence="2" type="primary">LOC142173429</name>
</gene>
<accession>A0AC58TD34</accession>
<sequence>MIPASIATPLAQPAQGGGHPGRGHPRGGAQSNGSLARCFAFLARNGVFASDAVITSIALVCHRDASVLFDLGSTYSYMSSYFASYLDMPCDLIVTPIYVSIPVWDSIMVDRVYQSCVVTICGSETRADFLLLNMVYFDVILDMHWLSLYHAILDCHAKTVMLVMSSLPRDISAYTPTVELVPVVKEFPDVFPVDLPRIPPDRDIDFGIDLAPDT</sequence>
<proteinExistence type="predicted"/>
<evidence type="ECO:0000313" key="1">
    <source>
        <dbReference type="Proteomes" id="UP000790787"/>
    </source>
</evidence>
<evidence type="ECO:0000313" key="2">
    <source>
        <dbReference type="RefSeq" id="XP_075095117.1"/>
    </source>
</evidence>
<organism evidence="1 2">
    <name type="scientific">Nicotiana tabacum</name>
    <name type="common">Common tobacco</name>
    <dbReference type="NCBI Taxonomy" id="4097"/>
    <lineage>
        <taxon>Eukaryota</taxon>
        <taxon>Viridiplantae</taxon>
        <taxon>Streptophyta</taxon>
        <taxon>Embryophyta</taxon>
        <taxon>Tracheophyta</taxon>
        <taxon>Spermatophyta</taxon>
        <taxon>Magnoliopsida</taxon>
        <taxon>eudicotyledons</taxon>
        <taxon>Gunneridae</taxon>
        <taxon>Pentapetalae</taxon>
        <taxon>asterids</taxon>
        <taxon>lamiids</taxon>
        <taxon>Solanales</taxon>
        <taxon>Solanaceae</taxon>
        <taxon>Nicotianoideae</taxon>
        <taxon>Nicotianeae</taxon>
        <taxon>Nicotiana</taxon>
    </lineage>
</organism>
<reference evidence="1" key="1">
    <citation type="journal article" date="2014" name="Nat. Commun.">
        <title>The tobacco genome sequence and its comparison with those of tomato and potato.</title>
        <authorList>
            <person name="Sierro N."/>
            <person name="Battey J.N."/>
            <person name="Ouadi S."/>
            <person name="Bakaher N."/>
            <person name="Bovet L."/>
            <person name="Willig A."/>
            <person name="Goepfert S."/>
            <person name="Peitsch M.C."/>
            <person name="Ivanov N.V."/>
        </authorList>
    </citation>
    <scope>NUCLEOTIDE SEQUENCE [LARGE SCALE GENOMIC DNA]</scope>
</reference>